<feature type="region of interest" description="Disordered" evidence="1">
    <location>
        <begin position="40"/>
        <end position="82"/>
    </location>
</feature>
<dbReference type="EMBL" id="PJLB01000005">
    <property type="protein sequence ID" value="PND04123.1"/>
    <property type="molecule type" value="Genomic_DNA"/>
</dbReference>
<dbReference type="AlphaFoldDB" id="A0AAX0WQR1"/>
<name>A0AAX0WQR1_9BACT</name>
<evidence type="ECO:0000313" key="3">
    <source>
        <dbReference type="Proteomes" id="UP000236075"/>
    </source>
</evidence>
<sequence length="82" mass="8531">MPPAASAIKGITQSPACNYPSTEGLALMPPQNTAWPRFSKTRQIPHPPSSSPLTAAAAGKEASQEIAASGRPYPDKTENSPT</sequence>
<proteinExistence type="predicted"/>
<evidence type="ECO:0000256" key="1">
    <source>
        <dbReference type="SAM" id="MobiDB-lite"/>
    </source>
</evidence>
<protein>
    <submittedName>
        <fullName evidence="2">Uncharacterized protein</fullName>
    </submittedName>
</protein>
<organism evidence="2 3">
    <name type="scientific">Akkermansia muciniphila</name>
    <dbReference type="NCBI Taxonomy" id="239935"/>
    <lineage>
        <taxon>Bacteria</taxon>
        <taxon>Pseudomonadati</taxon>
        <taxon>Verrucomicrobiota</taxon>
        <taxon>Verrucomicrobiia</taxon>
        <taxon>Verrucomicrobiales</taxon>
        <taxon>Akkermansiaceae</taxon>
        <taxon>Akkermansia</taxon>
    </lineage>
</organism>
<dbReference type="Proteomes" id="UP000236075">
    <property type="component" value="Unassembled WGS sequence"/>
</dbReference>
<feature type="compositionally biased region" description="Basic and acidic residues" evidence="1">
    <location>
        <begin position="73"/>
        <end position="82"/>
    </location>
</feature>
<comment type="caution">
    <text evidence="2">The sequence shown here is derived from an EMBL/GenBank/DDBJ whole genome shotgun (WGS) entry which is preliminary data.</text>
</comment>
<gene>
    <name evidence="2" type="ORF">CXT95_04985</name>
</gene>
<evidence type="ECO:0000313" key="2">
    <source>
        <dbReference type="EMBL" id="PND04123.1"/>
    </source>
</evidence>
<reference evidence="2 3" key="1">
    <citation type="journal article" date="2017" name="BMC Genomics">
        <title>Genome sequencing of 39 Akkermansia muciniphila isolates reveals its population structure, genomic and functional diverisity, and global distribution in mammalian gut microbiotas.</title>
        <authorList>
            <person name="Guo X."/>
            <person name="Li S."/>
            <person name="Zhang J."/>
            <person name="Wu F."/>
            <person name="Li X."/>
            <person name="Wu D."/>
            <person name="Zhang M."/>
            <person name="Ou Z."/>
            <person name="Jie Z."/>
            <person name="Yan Q."/>
            <person name="Li P."/>
            <person name="Yi J."/>
            <person name="Peng Y."/>
        </authorList>
    </citation>
    <scope>NUCLEOTIDE SEQUENCE [LARGE SCALE GENOMIC DNA]</scope>
    <source>
        <strain evidence="2 3">GP28</strain>
    </source>
</reference>
<accession>A0AAX0WQR1</accession>